<feature type="transmembrane region" description="Helical" evidence="14">
    <location>
        <begin position="722"/>
        <end position="743"/>
    </location>
</feature>
<organism evidence="17 18">
    <name type="scientific">Vibrio eleionomae</name>
    <dbReference type="NCBI Taxonomy" id="2653505"/>
    <lineage>
        <taxon>Bacteria</taxon>
        <taxon>Pseudomonadati</taxon>
        <taxon>Pseudomonadota</taxon>
        <taxon>Gammaproteobacteria</taxon>
        <taxon>Vibrionales</taxon>
        <taxon>Vibrionaceae</taxon>
        <taxon>Vibrio</taxon>
    </lineage>
</organism>
<comment type="subcellular location">
    <subcellularLocation>
        <location evidence="1">Cell membrane</location>
        <topology evidence="1">Multi-pass membrane protein</topology>
    </subcellularLocation>
</comment>
<dbReference type="InterPro" id="IPR017969">
    <property type="entry name" value="Heavy-metal-associated_CS"/>
</dbReference>
<dbReference type="InterPro" id="IPR036412">
    <property type="entry name" value="HAD-like_sf"/>
</dbReference>
<dbReference type="GO" id="GO:0015086">
    <property type="term" value="F:cadmium ion transmembrane transporter activity"/>
    <property type="evidence" value="ECO:0007669"/>
    <property type="project" value="TreeGrafter"/>
</dbReference>
<dbReference type="PROSITE" id="PS50846">
    <property type="entry name" value="HMA_2"/>
    <property type="match status" value="1"/>
</dbReference>
<dbReference type="GO" id="GO:0016887">
    <property type="term" value="F:ATP hydrolysis activity"/>
    <property type="evidence" value="ECO:0007669"/>
    <property type="project" value="InterPro"/>
</dbReference>
<feature type="region of interest" description="Disordered" evidence="15">
    <location>
        <begin position="35"/>
        <end position="67"/>
    </location>
</feature>
<dbReference type="AlphaFoldDB" id="A0A7X4LK68"/>
<sequence>MCSKHSECCSTKHSQPAQRNDSCCHSSPKILSIRPMGTSSSESHVGATCSTDSLAGDSGGDEDPARHLGKYQSSWRVVGMDCPSCARKVETAVNQLTDIVSAKVVFSTEKLVVEYNQPATEQAIESVVQRTGYDVHNLNQATHSHKSENTPWYRQRDTQQIIVIGIGILFGALIGNWHRELGQWVDVIVCIAGLLPIAKSALRGAQSGSPFTIETLMTVACLGALYLGAYTEAAMVIFLFLIGERLEGLAAEKARSGVQSLMKLLPEQATKIIDGQRINVDVASLNLGDVIEVSPGGRLPADGILLTTAAAIDESALTGESVPAERQQGESLSAGGVVVDRVIQVRVTSRQGENAIDRILHMIEDAESRKAPLERFLDKFSRWYTPMMMGVALAVVLIPPLIFSQPWDTWLYRGLATLLIACPCALVISTPAAITSGLATAARYGALIKGGAALEQLGRIKTIAFDKTGTLTQGQPQVTDVITLGNETEEKILQYAAAVEQGSVHPLAKALVNYVEGQKIPLPEANNKSAQAGKGVSGVVNGQKVQLLAPRHSHLVDEHAQSIVERLELQGKTVVYLQIASEVVGIISWQDQLRDDAQKAVHKLTSMGISSVMLTGDNQRCAAGMAEQLNLEYQAQLLPADKVDWVRNMAQQGHVAMVGDGINDAPAMKSASVAIAMGEGSDVALETADAALTHNRLSGIPTMIALSQATLANIRQNITLALGLKAIFLVTSLCGITGLWLAVLADSGATALVTLNALRLLRFKADD</sequence>
<dbReference type="Pfam" id="PF00122">
    <property type="entry name" value="E1-E2_ATPase"/>
    <property type="match status" value="1"/>
</dbReference>
<evidence type="ECO:0000256" key="15">
    <source>
        <dbReference type="SAM" id="MobiDB-lite"/>
    </source>
</evidence>
<evidence type="ECO:0000256" key="10">
    <source>
        <dbReference type="ARBA" id="ARBA00022989"/>
    </source>
</evidence>
<evidence type="ECO:0000313" key="17">
    <source>
        <dbReference type="EMBL" id="MZI93437.1"/>
    </source>
</evidence>
<dbReference type="PRINTS" id="PR00941">
    <property type="entry name" value="CDATPASE"/>
</dbReference>
<dbReference type="NCBIfam" id="TIGR01511">
    <property type="entry name" value="ATPase-IB1_Cu"/>
    <property type="match status" value="1"/>
</dbReference>
<feature type="compositionally biased region" description="Polar residues" evidence="15">
    <location>
        <begin position="37"/>
        <end position="53"/>
    </location>
</feature>
<evidence type="ECO:0000256" key="13">
    <source>
        <dbReference type="ARBA" id="ARBA00047308"/>
    </source>
</evidence>
<evidence type="ECO:0000256" key="4">
    <source>
        <dbReference type="ARBA" id="ARBA00022553"/>
    </source>
</evidence>
<dbReference type="Gene3D" id="3.40.50.1000">
    <property type="entry name" value="HAD superfamily/HAD-like"/>
    <property type="match status" value="1"/>
</dbReference>
<comment type="catalytic activity">
    <reaction evidence="13">
        <text>Zn(2+)(in) + ATP + H2O = Zn(2+)(out) + ADP + phosphate + H(+)</text>
        <dbReference type="Rhea" id="RHEA:20621"/>
        <dbReference type="ChEBI" id="CHEBI:15377"/>
        <dbReference type="ChEBI" id="CHEBI:15378"/>
        <dbReference type="ChEBI" id="CHEBI:29105"/>
        <dbReference type="ChEBI" id="CHEBI:30616"/>
        <dbReference type="ChEBI" id="CHEBI:43474"/>
        <dbReference type="ChEBI" id="CHEBI:456216"/>
        <dbReference type="EC" id="7.2.2.12"/>
    </reaction>
</comment>
<dbReference type="InterPro" id="IPR036163">
    <property type="entry name" value="HMA_dom_sf"/>
</dbReference>
<dbReference type="GO" id="GO:0005886">
    <property type="term" value="C:plasma membrane"/>
    <property type="evidence" value="ECO:0007669"/>
    <property type="project" value="UniProtKB-SubCell"/>
</dbReference>
<dbReference type="InterPro" id="IPR023298">
    <property type="entry name" value="ATPase_P-typ_TM_dom_sf"/>
</dbReference>
<dbReference type="PANTHER" id="PTHR48085:SF5">
    <property type="entry name" value="CADMIUM_ZINC-TRANSPORTING ATPASE HMA4-RELATED"/>
    <property type="match status" value="1"/>
</dbReference>
<evidence type="ECO:0000256" key="6">
    <source>
        <dbReference type="ARBA" id="ARBA00022723"/>
    </source>
</evidence>
<evidence type="ECO:0000256" key="9">
    <source>
        <dbReference type="ARBA" id="ARBA00022967"/>
    </source>
</evidence>
<evidence type="ECO:0000256" key="5">
    <source>
        <dbReference type="ARBA" id="ARBA00022692"/>
    </source>
</evidence>
<keyword evidence="7 14" id="KW-0547">Nucleotide-binding</keyword>
<feature type="transmembrane region" description="Helical" evidence="14">
    <location>
        <begin position="383"/>
        <end position="403"/>
    </location>
</feature>
<dbReference type="NCBIfam" id="TIGR01494">
    <property type="entry name" value="ATPase_P-type"/>
    <property type="match status" value="1"/>
</dbReference>
<feature type="transmembrane region" description="Helical" evidence="14">
    <location>
        <begin position="160"/>
        <end position="177"/>
    </location>
</feature>
<dbReference type="NCBIfam" id="TIGR01525">
    <property type="entry name" value="ATPase-IB_hvy"/>
    <property type="match status" value="1"/>
</dbReference>
<proteinExistence type="inferred from homology"/>
<dbReference type="PROSITE" id="PS00154">
    <property type="entry name" value="ATPASE_E1_E2"/>
    <property type="match status" value="1"/>
</dbReference>
<comment type="similarity">
    <text evidence="2 14">Belongs to the cation transport ATPase (P-type) (TC 3.A.3) family. Type IB subfamily.</text>
</comment>
<dbReference type="SFLD" id="SFLDF00027">
    <property type="entry name" value="p-type_atpase"/>
    <property type="match status" value="1"/>
</dbReference>
<evidence type="ECO:0000256" key="7">
    <source>
        <dbReference type="ARBA" id="ARBA00022741"/>
    </source>
</evidence>
<dbReference type="PANTHER" id="PTHR48085">
    <property type="entry name" value="CADMIUM/ZINC-TRANSPORTING ATPASE HMA2-RELATED"/>
    <property type="match status" value="1"/>
</dbReference>
<evidence type="ECO:0000259" key="16">
    <source>
        <dbReference type="PROSITE" id="PS50846"/>
    </source>
</evidence>
<dbReference type="PRINTS" id="PR00119">
    <property type="entry name" value="CATATPASE"/>
</dbReference>
<dbReference type="InterPro" id="IPR018303">
    <property type="entry name" value="ATPase_P-typ_P_site"/>
</dbReference>
<keyword evidence="10 14" id="KW-1133">Transmembrane helix</keyword>
<dbReference type="Gene3D" id="3.30.70.100">
    <property type="match status" value="1"/>
</dbReference>
<dbReference type="GO" id="GO:0016463">
    <property type="term" value="F:P-type zinc transporter activity"/>
    <property type="evidence" value="ECO:0007669"/>
    <property type="project" value="UniProtKB-EC"/>
</dbReference>
<gene>
    <name evidence="17" type="ORF">F9817_09525</name>
</gene>
<dbReference type="Pfam" id="PF00403">
    <property type="entry name" value="HMA"/>
    <property type="match status" value="1"/>
</dbReference>
<dbReference type="Gene3D" id="2.70.150.10">
    <property type="entry name" value="Calcium-transporting ATPase, cytoplasmic transduction domain A"/>
    <property type="match status" value="1"/>
</dbReference>
<evidence type="ECO:0000313" key="18">
    <source>
        <dbReference type="Proteomes" id="UP000462621"/>
    </source>
</evidence>
<dbReference type="SUPFAM" id="SSF81665">
    <property type="entry name" value="Calcium ATPase, transmembrane domain M"/>
    <property type="match status" value="1"/>
</dbReference>
<evidence type="ECO:0000256" key="1">
    <source>
        <dbReference type="ARBA" id="ARBA00004651"/>
    </source>
</evidence>
<evidence type="ECO:0000256" key="2">
    <source>
        <dbReference type="ARBA" id="ARBA00006024"/>
    </source>
</evidence>
<reference evidence="17 18" key="1">
    <citation type="submission" date="2019-10" db="EMBL/GenBank/DDBJ databases">
        <title>Vibrio sp. nov. isolated from a shrimp pond.</title>
        <authorList>
            <person name="Gomez-Gil B."/>
            <person name="Enciso-Ibarra J."/>
            <person name="Enciso-Ibarra K."/>
            <person name="Bolan-Mejia C."/>
        </authorList>
    </citation>
    <scope>NUCLEOTIDE SEQUENCE [LARGE SCALE GENOMIC DNA]</scope>
    <source>
        <strain evidence="17 18">CAIM 722</strain>
    </source>
</reference>
<evidence type="ECO:0000256" key="8">
    <source>
        <dbReference type="ARBA" id="ARBA00022840"/>
    </source>
</evidence>
<dbReference type="RefSeq" id="WP_161154849.1">
    <property type="nucleotide sequence ID" value="NZ_WEKT01000013.1"/>
</dbReference>
<dbReference type="Pfam" id="PF00702">
    <property type="entry name" value="Hydrolase"/>
    <property type="match status" value="1"/>
</dbReference>
<dbReference type="GO" id="GO:0046872">
    <property type="term" value="F:metal ion binding"/>
    <property type="evidence" value="ECO:0007669"/>
    <property type="project" value="UniProtKB-KW"/>
</dbReference>
<dbReference type="SFLD" id="SFLDS00003">
    <property type="entry name" value="Haloacid_Dehalogenase"/>
    <property type="match status" value="1"/>
</dbReference>
<dbReference type="CDD" id="cd07546">
    <property type="entry name" value="P-type_ATPase_Pb_Zn_Cd2-like"/>
    <property type="match status" value="1"/>
</dbReference>
<comment type="caution">
    <text evidence="17">The sequence shown here is derived from an EMBL/GenBank/DDBJ whole genome shotgun (WGS) entry which is preliminary data.</text>
</comment>
<dbReference type="SUPFAM" id="SSF56784">
    <property type="entry name" value="HAD-like"/>
    <property type="match status" value="1"/>
</dbReference>
<dbReference type="InterPro" id="IPR006121">
    <property type="entry name" value="HMA_dom"/>
</dbReference>
<dbReference type="Gene3D" id="3.40.1110.10">
    <property type="entry name" value="Calcium-transporting ATPase, cytoplasmic domain N"/>
    <property type="match status" value="1"/>
</dbReference>
<accession>A0A7X4LK68</accession>
<feature type="domain" description="HMA" evidence="16">
    <location>
        <begin position="71"/>
        <end position="136"/>
    </location>
</feature>
<feature type="transmembrane region" description="Helical" evidence="14">
    <location>
        <begin position="415"/>
        <end position="439"/>
    </location>
</feature>
<dbReference type="InterPro" id="IPR001757">
    <property type="entry name" value="P_typ_ATPase"/>
</dbReference>
<dbReference type="InterPro" id="IPR027256">
    <property type="entry name" value="P-typ_ATPase_IB"/>
</dbReference>
<dbReference type="InterPro" id="IPR023299">
    <property type="entry name" value="ATPase_P-typ_cyto_dom_N"/>
</dbReference>
<keyword evidence="5 14" id="KW-0812">Transmembrane</keyword>
<keyword evidence="9" id="KW-1278">Translocase</keyword>
<evidence type="ECO:0000256" key="11">
    <source>
        <dbReference type="ARBA" id="ARBA00023136"/>
    </source>
</evidence>
<dbReference type="SFLD" id="SFLDG00002">
    <property type="entry name" value="C1.7:_P-type_atpase_like"/>
    <property type="match status" value="1"/>
</dbReference>
<keyword evidence="8 14" id="KW-0067">ATP-binding</keyword>
<keyword evidence="18" id="KW-1185">Reference proteome</keyword>
<name>A0A7X4LK68_9VIBR</name>
<dbReference type="InterPro" id="IPR023214">
    <property type="entry name" value="HAD_sf"/>
</dbReference>
<dbReference type="InterPro" id="IPR008250">
    <property type="entry name" value="ATPase_P-typ_transduc_dom_A_sf"/>
</dbReference>
<evidence type="ECO:0000256" key="3">
    <source>
        <dbReference type="ARBA" id="ARBA00022475"/>
    </source>
</evidence>
<dbReference type="SUPFAM" id="SSF81653">
    <property type="entry name" value="Calcium ATPase, transduction domain A"/>
    <property type="match status" value="1"/>
</dbReference>
<dbReference type="NCBIfam" id="NF008262">
    <property type="entry name" value="PRK11033.1"/>
    <property type="match status" value="1"/>
</dbReference>
<keyword evidence="3 14" id="KW-1003">Cell membrane</keyword>
<dbReference type="InterPro" id="IPR059000">
    <property type="entry name" value="ATPase_P-type_domA"/>
</dbReference>
<keyword evidence="4" id="KW-0597">Phosphoprotein</keyword>
<dbReference type="GO" id="GO:0005524">
    <property type="term" value="F:ATP binding"/>
    <property type="evidence" value="ECO:0007669"/>
    <property type="project" value="UniProtKB-UniRule"/>
</dbReference>
<evidence type="ECO:0000256" key="14">
    <source>
        <dbReference type="RuleBase" id="RU362081"/>
    </source>
</evidence>
<dbReference type="PROSITE" id="PS01047">
    <property type="entry name" value="HMA_1"/>
    <property type="match status" value="1"/>
</dbReference>
<feature type="transmembrane region" description="Helical" evidence="14">
    <location>
        <begin position="222"/>
        <end position="243"/>
    </location>
</feature>
<evidence type="ECO:0000256" key="12">
    <source>
        <dbReference type="ARBA" id="ARBA00039097"/>
    </source>
</evidence>
<keyword evidence="6 14" id="KW-0479">Metal-binding</keyword>
<keyword evidence="11 14" id="KW-0472">Membrane</keyword>
<dbReference type="EMBL" id="WEKT01000013">
    <property type="protein sequence ID" value="MZI93437.1"/>
    <property type="molecule type" value="Genomic_DNA"/>
</dbReference>
<dbReference type="InterPro" id="IPR051014">
    <property type="entry name" value="Cation_Transport_ATPase_IB"/>
</dbReference>
<protein>
    <recommendedName>
        <fullName evidence="12">P-type Zn(2+) transporter</fullName>
        <ecNumber evidence="12">7.2.2.12</ecNumber>
    </recommendedName>
</protein>
<dbReference type="SUPFAM" id="SSF55008">
    <property type="entry name" value="HMA, heavy metal-associated domain"/>
    <property type="match status" value="1"/>
</dbReference>
<dbReference type="CDD" id="cd00371">
    <property type="entry name" value="HMA"/>
    <property type="match status" value="1"/>
</dbReference>
<dbReference type="Proteomes" id="UP000462621">
    <property type="component" value="Unassembled WGS sequence"/>
</dbReference>
<dbReference type="InterPro" id="IPR044492">
    <property type="entry name" value="P_typ_ATPase_HD_dom"/>
</dbReference>
<dbReference type="EC" id="7.2.2.12" evidence="12"/>